<evidence type="ECO:0000313" key="5">
    <source>
        <dbReference type="EMBL" id="KAG0656325.1"/>
    </source>
</evidence>
<name>A0A9P6VVM6_MAUEX</name>
<dbReference type="EMBL" id="PUHR01000264">
    <property type="protein sequence ID" value="KAG0656325.1"/>
    <property type="molecule type" value="Genomic_DNA"/>
</dbReference>
<dbReference type="OrthoDB" id="349045at2759"/>
<evidence type="ECO:0000259" key="4">
    <source>
        <dbReference type="Pfam" id="PF15612"/>
    </source>
</evidence>
<evidence type="ECO:0000256" key="1">
    <source>
        <dbReference type="ARBA" id="ARBA00004123"/>
    </source>
</evidence>
<evidence type="ECO:0000256" key="3">
    <source>
        <dbReference type="SAM" id="MobiDB-lite"/>
    </source>
</evidence>
<dbReference type="Pfam" id="PF15612">
    <property type="entry name" value="WHIM1"/>
    <property type="match status" value="1"/>
</dbReference>
<reference evidence="5 6" key="1">
    <citation type="submission" date="2020-11" db="EMBL/GenBank/DDBJ databases">
        <title>Kefir isolates.</title>
        <authorList>
            <person name="Marcisauskas S."/>
            <person name="Kim Y."/>
            <person name="Blasche S."/>
        </authorList>
    </citation>
    <scope>NUCLEOTIDE SEQUENCE [LARGE SCALE GENOMIC DNA]</scope>
    <source>
        <strain evidence="5 6">OG2</strain>
    </source>
</reference>
<feature type="domain" description="WHIM1" evidence="4">
    <location>
        <begin position="340"/>
        <end position="385"/>
    </location>
</feature>
<proteinExistence type="predicted"/>
<accession>A0A9P6VVM6</accession>
<organism evidence="5 6">
    <name type="scientific">Maudiozyma exigua</name>
    <name type="common">Yeast</name>
    <name type="synonym">Kazachstania exigua</name>
    <dbReference type="NCBI Taxonomy" id="34358"/>
    <lineage>
        <taxon>Eukaryota</taxon>
        <taxon>Fungi</taxon>
        <taxon>Dikarya</taxon>
        <taxon>Ascomycota</taxon>
        <taxon>Saccharomycotina</taxon>
        <taxon>Saccharomycetes</taxon>
        <taxon>Saccharomycetales</taxon>
        <taxon>Saccharomycetaceae</taxon>
        <taxon>Maudiozyma</taxon>
    </lineage>
</organism>
<feature type="region of interest" description="Disordered" evidence="3">
    <location>
        <begin position="68"/>
        <end position="126"/>
    </location>
</feature>
<gene>
    <name evidence="5" type="ORF">C6P45_002741</name>
</gene>
<comment type="subcellular location">
    <subcellularLocation>
        <location evidence="1">Nucleus</location>
    </subcellularLocation>
</comment>
<dbReference type="Proteomes" id="UP000750334">
    <property type="component" value="Unassembled WGS sequence"/>
</dbReference>
<keyword evidence="2" id="KW-0539">Nucleus</keyword>
<keyword evidence="6" id="KW-1185">Reference proteome</keyword>
<comment type="caution">
    <text evidence="5">The sequence shown here is derived from an EMBL/GenBank/DDBJ whole genome shotgun (WGS) entry which is preliminary data.</text>
</comment>
<sequence length="783" mass="90925">MLDTTHNDAVPQVATSDNTAATATVTVNTPVSETTSNQLNAELLGLRRSSRVPKPRTDLVADLEDEYKKRTYKRKPKPKPKLKAKDKKKVTKPKKKKLKKKVAKKKPGKKANSKSAAKNDTQEPILTESNWAPCTPLLSSDFKSQQSVESRLENPNMKAVPYANDIMKIMFFLNKFYTLFDQDLLNLSFQDFEVGLDLYPGDPRGSADGIYIEDKKGIVYYQDYILVKEVIQSQDKMNLLFLTLLQLLFIDPKKYDAPTLSEISGKNVYRTYITKIRQNASDWGYPKEWTTNKTLNNTVGEGKFPIFPQNDTEPVVDPSHPEILTPNVYTYITNDPLPDEENPLQRRELDDEGILGILPNDRMVLLRTLVDWCTIQSLLIHHEIYQLSHLKTETQFGTQTQHVARYYLDGPEETYNTFRKLCSLVQKKYEIRSKKKHYRKQVEEGKNPELREKFKLLEEIKLEMDNVGDSEKAKLTVSLYDKWERLFQGELNDNPLSDPFNDPIYTLRSQEFFIGRVPYMGDFYLPRLHSYGDGTTMSMYTDLRKLQDLVHKFKNKEYTVFHLFEEYGQTLSSRFKLLYHDTPAMIQDINRNNSTNGKCYWYEMCHDSKSLREFIDFLDYKIVRHPPKEKKKDEKDGDVTGVKQEMPVLSGGNKADDQSMTDVAPTTAVSTEASTANTTVTEATISIKSDDTDKKSKTPKKKKWVKLDTNTHPLPRDQRYNASRSKLQILKEYLSDFYYILSTFEQLRNEYADMKPGRRQLRDIRRNQINYNMDYDSDDDMME</sequence>
<dbReference type="GO" id="GO:0005634">
    <property type="term" value="C:nucleus"/>
    <property type="evidence" value="ECO:0007669"/>
    <property type="project" value="UniProtKB-SubCell"/>
</dbReference>
<evidence type="ECO:0000256" key="2">
    <source>
        <dbReference type="ARBA" id="ARBA00023242"/>
    </source>
</evidence>
<protein>
    <recommendedName>
        <fullName evidence="4">WHIM1 domain-containing protein</fullName>
    </recommendedName>
</protein>
<feature type="compositionally biased region" description="Basic residues" evidence="3">
    <location>
        <begin position="70"/>
        <end position="112"/>
    </location>
</feature>
<dbReference type="AlphaFoldDB" id="A0A9P6VVM6"/>
<evidence type="ECO:0000313" key="6">
    <source>
        <dbReference type="Proteomes" id="UP000750334"/>
    </source>
</evidence>
<dbReference type="InterPro" id="IPR028942">
    <property type="entry name" value="WHIM1_dom"/>
</dbReference>